<organism evidence="9 10">
    <name type="scientific">Kosmotoga pacifica</name>
    <dbReference type="NCBI Taxonomy" id="1330330"/>
    <lineage>
        <taxon>Bacteria</taxon>
        <taxon>Thermotogati</taxon>
        <taxon>Thermotogota</taxon>
        <taxon>Thermotogae</taxon>
        <taxon>Kosmotogales</taxon>
        <taxon>Kosmotogaceae</taxon>
        <taxon>Kosmotoga</taxon>
    </lineage>
</organism>
<dbReference type="SUPFAM" id="SSF142764">
    <property type="entry name" value="YgbK-like"/>
    <property type="match status" value="1"/>
</dbReference>
<gene>
    <name evidence="9" type="ORF">IX53_05745</name>
</gene>
<feature type="domain" description="Four-carbon acid sugar kinase nucleotide binding" evidence="8">
    <location>
        <begin position="248"/>
        <end position="389"/>
    </location>
</feature>
<proteinExistence type="inferred from homology"/>
<dbReference type="InterPro" id="IPR042213">
    <property type="entry name" value="NBD_C_sf"/>
</dbReference>
<protein>
    <recommendedName>
        <fullName evidence="11">Four-carbon acid sugar kinase family protein</fullName>
    </recommendedName>
</protein>
<keyword evidence="2" id="KW-0808">Transferase</keyword>
<dbReference type="GO" id="GO:0016301">
    <property type="term" value="F:kinase activity"/>
    <property type="evidence" value="ECO:0007669"/>
    <property type="project" value="UniProtKB-KW"/>
</dbReference>
<evidence type="ECO:0000313" key="9">
    <source>
        <dbReference type="EMBL" id="AKI97402.1"/>
    </source>
</evidence>
<dbReference type="InterPro" id="IPR010737">
    <property type="entry name" value="4-carb_acid_sugar_kinase_N"/>
</dbReference>
<dbReference type="GO" id="GO:0005524">
    <property type="term" value="F:ATP binding"/>
    <property type="evidence" value="ECO:0007669"/>
    <property type="project" value="UniProtKB-KW"/>
</dbReference>
<dbReference type="STRING" id="1330330.IX53_05745"/>
<dbReference type="Gene3D" id="3.40.980.20">
    <property type="entry name" value="Four-carbon acid sugar kinase, nucleotide binding domain"/>
    <property type="match status" value="1"/>
</dbReference>
<evidence type="ECO:0008006" key="11">
    <source>
        <dbReference type="Google" id="ProtNLM"/>
    </source>
</evidence>
<dbReference type="OrthoDB" id="9778478at2"/>
<dbReference type="InterPro" id="IPR031475">
    <property type="entry name" value="NBD_C"/>
</dbReference>
<dbReference type="Pfam" id="PF07005">
    <property type="entry name" value="SBD_N"/>
    <property type="match status" value="1"/>
</dbReference>
<keyword evidence="4" id="KW-0418">Kinase</keyword>
<dbReference type="InterPro" id="IPR037051">
    <property type="entry name" value="4-carb_acid_sugar_kinase_N_sf"/>
</dbReference>
<dbReference type="Proteomes" id="UP000035159">
    <property type="component" value="Chromosome"/>
</dbReference>
<evidence type="ECO:0000259" key="7">
    <source>
        <dbReference type="Pfam" id="PF07005"/>
    </source>
</evidence>
<comment type="similarity">
    <text evidence="1">Belongs to the four-carbon acid sugar kinase family.</text>
</comment>
<evidence type="ECO:0000256" key="5">
    <source>
        <dbReference type="ARBA" id="ARBA00022840"/>
    </source>
</evidence>
<reference evidence="9 10" key="1">
    <citation type="submission" date="2015-04" db="EMBL/GenBank/DDBJ databases">
        <title>Complete Genome Sequence of Kosmotoga pacifica SLHLJ1.</title>
        <authorList>
            <person name="Jiang L.J."/>
            <person name="Shao Z.Z."/>
            <person name="Jebbar M."/>
        </authorList>
    </citation>
    <scope>NUCLEOTIDE SEQUENCE [LARGE SCALE GENOMIC DNA]</scope>
    <source>
        <strain evidence="9 10">SLHLJ1</strain>
    </source>
</reference>
<dbReference type="Pfam" id="PF17042">
    <property type="entry name" value="NBD_C"/>
    <property type="match status" value="1"/>
</dbReference>
<evidence type="ECO:0000256" key="1">
    <source>
        <dbReference type="ARBA" id="ARBA00005715"/>
    </source>
</evidence>
<keyword evidence="6" id="KW-0119">Carbohydrate metabolism</keyword>
<evidence type="ECO:0000256" key="2">
    <source>
        <dbReference type="ARBA" id="ARBA00022679"/>
    </source>
</evidence>
<dbReference type="Gene3D" id="3.40.50.10840">
    <property type="entry name" value="Putative sugar-binding, N-terminal domain"/>
    <property type="match status" value="1"/>
</dbReference>
<dbReference type="RefSeq" id="WP_047754536.1">
    <property type="nucleotide sequence ID" value="NZ_CAJUHA010000015.1"/>
</dbReference>
<evidence type="ECO:0000256" key="6">
    <source>
        <dbReference type="ARBA" id="ARBA00023277"/>
    </source>
</evidence>
<dbReference type="EMBL" id="CP011232">
    <property type="protein sequence ID" value="AKI97402.1"/>
    <property type="molecule type" value="Genomic_DNA"/>
</dbReference>
<sequence>MLVLADDLTGALDTSVKFKTSLNQALVLNSLEDLKAFVGNDLSMNIISLNTNSRNLDQQSAYELMIKYISSLKDLIGHTSDFSKIQVYKKIDSTLRGNISGEIAAFLDTNFVDKIIFCSANPEQKRVVVDGFLYVDGKMVEETPSGKDPFSSVSSSSVVEIINAYRTHKVAHISLRRFEKYDYEDRTLRNVIAENQIISFDAITQAHLGQIIRLYTEISKRNRVMLCGSAGLADALSKERVFNNKRILVISGSLHPVSMSQMDFLINKDSSIRHLEYNPEHSVSENIEKVIDCLRDSRKCSFRTFSVFSRERKNVMNNFWINLGKRLSSIENLILVINGGETASLILEGMEQSVLNIDKEIIEGSVMSWTEKGNIIITKSGGFGTSETLHEIIRLIGGESFDSDNNG</sequence>
<dbReference type="KEGG" id="kpf:IX53_05745"/>
<dbReference type="PATRIC" id="fig|1330330.3.peg.1162"/>
<keyword evidence="10" id="KW-1185">Reference proteome</keyword>
<dbReference type="AlphaFoldDB" id="A0A0G2Z764"/>
<feature type="domain" description="Four-carbon acid sugar kinase N-terminal" evidence="7">
    <location>
        <begin position="1"/>
        <end position="236"/>
    </location>
</feature>
<evidence type="ECO:0000313" key="10">
    <source>
        <dbReference type="Proteomes" id="UP000035159"/>
    </source>
</evidence>
<accession>A0A0G2Z764</accession>
<keyword evidence="3" id="KW-0547">Nucleotide-binding</keyword>
<evidence type="ECO:0000256" key="4">
    <source>
        <dbReference type="ARBA" id="ARBA00022777"/>
    </source>
</evidence>
<evidence type="ECO:0000256" key="3">
    <source>
        <dbReference type="ARBA" id="ARBA00022741"/>
    </source>
</evidence>
<evidence type="ECO:0000259" key="8">
    <source>
        <dbReference type="Pfam" id="PF17042"/>
    </source>
</evidence>
<name>A0A0G2Z764_9BACT</name>
<keyword evidence="5" id="KW-0067">ATP-binding</keyword>